<dbReference type="SMART" id="SM00194">
    <property type="entry name" value="PTPc"/>
    <property type="match status" value="1"/>
</dbReference>
<dbReference type="PANTHER" id="PTHR46957">
    <property type="entry name" value="CYTOKINE RECEPTOR"/>
    <property type="match status" value="1"/>
</dbReference>
<dbReference type="PROSITE" id="PS00204">
    <property type="entry name" value="FERRITIN_2"/>
    <property type="match status" value="1"/>
</dbReference>
<dbReference type="InterPro" id="IPR009078">
    <property type="entry name" value="Ferritin-like_SF"/>
</dbReference>
<dbReference type="GO" id="GO:0008199">
    <property type="term" value="F:ferric iron binding"/>
    <property type="evidence" value="ECO:0007669"/>
    <property type="project" value="InterPro"/>
</dbReference>
<dbReference type="FunFam" id="1.20.1260.10:FF:000002">
    <property type="entry name" value="Ferritin, mitochondrial"/>
    <property type="match status" value="1"/>
</dbReference>
<feature type="region of interest" description="Disordered" evidence="6">
    <location>
        <begin position="197"/>
        <end position="217"/>
    </location>
</feature>
<dbReference type="EMBL" id="BFAA01007703">
    <property type="protein sequence ID" value="GCB61803.1"/>
    <property type="molecule type" value="Genomic_DNA"/>
</dbReference>
<evidence type="ECO:0000256" key="1">
    <source>
        <dbReference type="ARBA" id="ARBA00007513"/>
    </source>
</evidence>
<dbReference type="InterPro" id="IPR008331">
    <property type="entry name" value="Ferritin_DPS_dom"/>
</dbReference>
<protein>
    <recommendedName>
        <fullName evidence="13">Ferritin</fullName>
    </recommendedName>
</protein>
<dbReference type="InterPro" id="IPR003961">
    <property type="entry name" value="FN3_dom"/>
</dbReference>
<dbReference type="PRINTS" id="PR00700">
    <property type="entry name" value="PRTYPHPHTASE"/>
</dbReference>
<organism evidence="11 12">
    <name type="scientific">Scyliorhinus torazame</name>
    <name type="common">Cloudy catshark</name>
    <name type="synonym">Catulus torazame</name>
    <dbReference type="NCBI Taxonomy" id="75743"/>
    <lineage>
        <taxon>Eukaryota</taxon>
        <taxon>Metazoa</taxon>
        <taxon>Chordata</taxon>
        <taxon>Craniata</taxon>
        <taxon>Vertebrata</taxon>
        <taxon>Chondrichthyes</taxon>
        <taxon>Elasmobranchii</taxon>
        <taxon>Galeomorphii</taxon>
        <taxon>Galeoidea</taxon>
        <taxon>Carcharhiniformes</taxon>
        <taxon>Scyliorhinidae</taxon>
        <taxon>Scyliorhinus</taxon>
    </lineage>
</organism>
<keyword evidence="12" id="KW-1185">Reference proteome</keyword>
<keyword evidence="3" id="KW-0479">Metal-binding</keyword>
<sequence>MHRSATGLSKGRLNGYDPITSLIHILSQQEVVYSQNCPETTFSINPVNTTALRVDWRNLTERFQLINLTLGEVRISSNESSADVIFSGLQRGVTYNVSISVGYANCSFEDVQPGTTNPSPVTNLSLVNRTTESLAINWTVPEDTRASEYRYNITVISDTGLSTKSYSTGMEESMFQVAGLQPGVKYNLTVKSVTPENTLSDPRMVKDTTNPSPVSSLSLVNKTTKSLVLKWTVPNDNRVAEYTYNITATSDTGPFTATYTTQRGADQFQVSGLQPGVEYNLTVKSVSSENTLSAPANVNCTTNPSPVTSLTVLNRTTESLVIKWTVPTDARASEYRYTVMVTSDTGAFNATNITRKGEDVFEVTGLKPGVKYNVTVKSVTPEQTRSDPETVKDTTMPSLVTHLTVLNRTTESLVIKWTVPTDARVSEYTYTITVTSKTGDFIRTNITGKGEDMFEVTGLKPGVKYNVTVKSVTPEEIRNPSLVTGLSVLNRTTESLVIEWKEPHDIRVSEYTYDIAVTSYTGVSIRSNGTQRGETEFQVTGLKPGVNYTLIVKSVTPENTTSDPKMVEGTTNPSPVTSLSLFNRTTEILTLQWSAPSDTRALDYTYRVRVESFNFTATRTTSPRMTILQVGPLGPGVQYRLWVESVTPEKTNSKAVDLRAATIPGAISDLHCDAVAGYTITVKWTKPMGNFTGFNFSSYDGELLLTAQTISKDKDALTIQSLQPARTYTIQINTQTGNDYSEMVDVQCQTNSSPIIIGAVIGSLLGLLLIGLLLFCIITKRLPWRIFIPVGYSQGYKSKTEFIAAQGPLPSTVADFWRMIWEERSEVIVMLTNCVELNRVKCEHYWPLDYTPCTYEDITVTVTSETILSEWTLRDFSIKKAGSSEKRSVKHFHFTAWPDHGVPQTTEKLLAFHKLIRDHLNGNQQGSPSFYFDRDDVALRHFAEFFKEQSHVDCEQAEKLMEFQNKRGGRVILEDIKKPEQDEWSNGLEAMQRALQMEKNVNQSLLDLHKLSSGNTDPHLCDFLETRYLDEQVKMIKKLGDHITNLKRLGAPENGTGEYLFDKLTLGKCD</sequence>
<dbReference type="CDD" id="cd01056">
    <property type="entry name" value="Euk_Ferritin"/>
    <property type="match status" value="1"/>
</dbReference>
<feature type="domain" description="Tyrosine-protein phosphatase" evidence="8">
    <location>
        <begin position="787"/>
        <end position="928"/>
    </location>
</feature>
<dbReference type="Gene3D" id="2.60.40.10">
    <property type="entry name" value="Immunoglobulins"/>
    <property type="match status" value="7"/>
</dbReference>
<evidence type="ECO:0000313" key="12">
    <source>
        <dbReference type="Proteomes" id="UP000288216"/>
    </source>
</evidence>
<feature type="domain" description="Fibronectin type-III" evidence="9">
    <location>
        <begin position="120"/>
        <end position="213"/>
    </location>
</feature>
<feature type="domain" description="Fibronectin type-III" evidence="9">
    <location>
        <begin position="482"/>
        <end position="574"/>
    </location>
</feature>
<dbReference type="AlphaFoldDB" id="A0A401NLP2"/>
<dbReference type="Pfam" id="PF00102">
    <property type="entry name" value="Y_phosphatase"/>
    <property type="match status" value="1"/>
</dbReference>
<keyword evidence="4" id="KW-0904">Protein phosphatase</keyword>
<feature type="domain" description="Fibronectin type-III" evidence="9">
    <location>
        <begin position="306"/>
        <end position="399"/>
    </location>
</feature>
<proteinExistence type="inferred from homology"/>
<evidence type="ECO:0000256" key="2">
    <source>
        <dbReference type="ARBA" id="ARBA00022434"/>
    </source>
</evidence>
<dbReference type="InterPro" id="IPR013783">
    <property type="entry name" value="Ig-like_fold"/>
</dbReference>
<dbReference type="SUPFAM" id="SSF49265">
    <property type="entry name" value="Fibronectin type III"/>
    <property type="match status" value="5"/>
</dbReference>
<keyword evidence="7" id="KW-1133">Transmembrane helix</keyword>
<keyword evidence="7" id="KW-0472">Membrane</keyword>
<dbReference type="GO" id="GO:0006879">
    <property type="term" value="P:intracellular iron ion homeostasis"/>
    <property type="evidence" value="ECO:0007669"/>
    <property type="project" value="UniProtKB-KW"/>
</dbReference>
<evidence type="ECO:0000259" key="9">
    <source>
        <dbReference type="PROSITE" id="PS50853"/>
    </source>
</evidence>
<keyword evidence="4" id="KW-0378">Hydrolase</keyword>
<dbReference type="InterPro" id="IPR029021">
    <property type="entry name" value="Prot-tyrosine_phosphatase-like"/>
</dbReference>
<dbReference type="InterPro" id="IPR000242">
    <property type="entry name" value="PTP_cat"/>
</dbReference>
<dbReference type="Gene3D" id="3.90.190.10">
    <property type="entry name" value="Protein tyrosine phosphatase superfamily"/>
    <property type="match status" value="1"/>
</dbReference>
<dbReference type="InterPro" id="IPR036116">
    <property type="entry name" value="FN3_sf"/>
</dbReference>
<dbReference type="Pfam" id="PF00041">
    <property type="entry name" value="fn3"/>
    <property type="match status" value="6"/>
</dbReference>
<feature type="domain" description="Fibronectin type-III" evidence="9">
    <location>
        <begin position="214"/>
        <end position="305"/>
    </location>
</feature>
<keyword evidence="5" id="KW-0408">Iron</keyword>
<dbReference type="InterPro" id="IPR050713">
    <property type="entry name" value="RTP_Phos/Ushers"/>
</dbReference>
<comment type="caution">
    <text evidence="11">The sequence shown here is derived from an EMBL/GenBank/DDBJ whole genome shotgun (WGS) entry which is preliminary data.</text>
</comment>
<dbReference type="Gene3D" id="1.20.1260.10">
    <property type="match status" value="1"/>
</dbReference>
<dbReference type="PANTHER" id="PTHR46957:SF10">
    <property type="entry name" value="PROTEIN TYROSINE PHOSPHATASE, RECEPTOR TYPE, H"/>
    <property type="match status" value="1"/>
</dbReference>
<gene>
    <name evidence="11" type="ORF">scyTo_0014389</name>
</gene>
<dbReference type="OrthoDB" id="8609993at2759"/>
<dbReference type="PROSITE" id="PS50853">
    <property type="entry name" value="FN3"/>
    <property type="match status" value="5"/>
</dbReference>
<dbReference type="PROSITE" id="PS50055">
    <property type="entry name" value="TYR_PHOSPHATASE_PTP"/>
    <property type="match status" value="1"/>
</dbReference>
<dbReference type="GO" id="GO:0004725">
    <property type="term" value="F:protein tyrosine phosphatase activity"/>
    <property type="evidence" value="ECO:0007669"/>
    <property type="project" value="InterPro"/>
</dbReference>
<evidence type="ECO:0000259" key="8">
    <source>
        <dbReference type="PROSITE" id="PS50055"/>
    </source>
</evidence>
<evidence type="ECO:0008006" key="13">
    <source>
        <dbReference type="Google" id="ProtNLM"/>
    </source>
</evidence>
<evidence type="ECO:0000256" key="7">
    <source>
        <dbReference type="SAM" id="Phobius"/>
    </source>
</evidence>
<evidence type="ECO:0000256" key="3">
    <source>
        <dbReference type="ARBA" id="ARBA00022723"/>
    </source>
</evidence>
<feature type="domain" description="Ferritin-like diiron" evidence="10">
    <location>
        <begin position="902"/>
        <end position="1050"/>
    </location>
</feature>
<dbReference type="InterPro" id="IPR009040">
    <property type="entry name" value="Ferritin-like_diiron"/>
</dbReference>
<evidence type="ECO:0000256" key="5">
    <source>
        <dbReference type="ARBA" id="ARBA00023004"/>
    </source>
</evidence>
<comment type="similarity">
    <text evidence="1">Belongs to the ferritin family.</text>
</comment>
<dbReference type="SMART" id="SM00060">
    <property type="entry name" value="FN3"/>
    <property type="match status" value="8"/>
</dbReference>
<feature type="transmembrane region" description="Helical" evidence="7">
    <location>
        <begin position="755"/>
        <end position="778"/>
    </location>
</feature>
<dbReference type="GO" id="GO:0043235">
    <property type="term" value="C:receptor complex"/>
    <property type="evidence" value="ECO:0007669"/>
    <property type="project" value="TreeGrafter"/>
</dbReference>
<feature type="compositionally biased region" description="Polar residues" evidence="6">
    <location>
        <begin position="207"/>
        <end position="217"/>
    </location>
</feature>
<evidence type="ECO:0000313" key="11">
    <source>
        <dbReference type="EMBL" id="GCB61803.1"/>
    </source>
</evidence>
<dbReference type="CDD" id="cd00063">
    <property type="entry name" value="FN3"/>
    <property type="match status" value="6"/>
</dbReference>
<dbReference type="InterPro" id="IPR014034">
    <property type="entry name" value="Ferritin_CS"/>
</dbReference>
<dbReference type="SUPFAM" id="SSF47240">
    <property type="entry name" value="Ferritin-like"/>
    <property type="match status" value="1"/>
</dbReference>
<evidence type="ECO:0000259" key="10">
    <source>
        <dbReference type="PROSITE" id="PS50905"/>
    </source>
</evidence>
<dbReference type="OMA" id="WAEKDGA"/>
<reference evidence="11 12" key="1">
    <citation type="journal article" date="2018" name="Nat. Ecol. Evol.">
        <title>Shark genomes provide insights into elasmobranch evolution and the origin of vertebrates.</title>
        <authorList>
            <person name="Hara Y"/>
            <person name="Yamaguchi K"/>
            <person name="Onimaru K"/>
            <person name="Kadota M"/>
            <person name="Koyanagi M"/>
            <person name="Keeley SD"/>
            <person name="Tatsumi K"/>
            <person name="Tanaka K"/>
            <person name="Motone F"/>
            <person name="Kageyama Y"/>
            <person name="Nozu R"/>
            <person name="Adachi N"/>
            <person name="Nishimura O"/>
            <person name="Nakagawa R"/>
            <person name="Tanegashima C"/>
            <person name="Kiyatake I"/>
            <person name="Matsumoto R"/>
            <person name="Murakumo K"/>
            <person name="Nishida K"/>
            <person name="Terakita A"/>
            <person name="Kuratani S"/>
            <person name="Sato K"/>
            <person name="Hyodo S Kuraku.S."/>
        </authorList>
    </citation>
    <scope>NUCLEOTIDE SEQUENCE [LARGE SCALE GENOMIC DNA]</scope>
</reference>
<dbReference type="Pfam" id="PF00210">
    <property type="entry name" value="Ferritin"/>
    <property type="match status" value="1"/>
</dbReference>
<dbReference type="PROSITE" id="PS50905">
    <property type="entry name" value="FERRITIN_LIKE"/>
    <property type="match status" value="1"/>
</dbReference>
<keyword evidence="2" id="KW-0409">Iron storage</keyword>
<evidence type="ECO:0000256" key="6">
    <source>
        <dbReference type="SAM" id="MobiDB-lite"/>
    </source>
</evidence>
<feature type="domain" description="Fibronectin type-III" evidence="9">
    <location>
        <begin position="575"/>
        <end position="666"/>
    </location>
</feature>
<dbReference type="SUPFAM" id="SSF52799">
    <property type="entry name" value="(Phosphotyrosine protein) phosphatases II"/>
    <property type="match status" value="1"/>
</dbReference>
<accession>A0A401NLP2</accession>
<name>A0A401NLP2_SCYTO</name>
<keyword evidence="7" id="KW-0812">Transmembrane</keyword>
<evidence type="ECO:0000256" key="4">
    <source>
        <dbReference type="ARBA" id="ARBA00022912"/>
    </source>
</evidence>
<dbReference type="Proteomes" id="UP000288216">
    <property type="component" value="Unassembled WGS sequence"/>
</dbReference>
<dbReference type="InterPro" id="IPR012347">
    <property type="entry name" value="Ferritin-like"/>
</dbReference>
<dbReference type="STRING" id="75743.A0A401NLP2"/>